<comment type="subcellular location">
    <subcellularLocation>
        <location evidence="7">Endomembrane system</location>
        <topology evidence="7">Single-pass membrane protein</topology>
    </subcellularLocation>
    <subcellularLocation>
        <location evidence="1">Membrane</location>
        <topology evidence="1">Single-pass type I membrane protein</topology>
    </subcellularLocation>
</comment>
<dbReference type="OrthoDB" id="1929172at2759"/>
<evidence type="ECO:0000256" key="6">
    <source>
        <dbReference type="ARBA" id="ARBA00023136"/>
    </source>
</evidence>
<dbReference type="InterPro" id="IPR036598">
    <property type="entry name" value="GOLD_dom_sf"/>
</dbReference>
<dbReference type="Pfam" id="PF01105">
    <property type="entry name" value="EMP24_GP25L"/>
    <property type="match status" value="1"/>
</dbReference>
<gene>
    <name evidence="10" type="ORF">PCANC_07450</name>
</gene>
<dbReference type="SMART" id="SM01190">
    <property type="entry name" value="EMP24_GP25L"/>
    <property type="match status" value="1"/>
</dbReference>
<comment type="similarity">
    <text evidence="2">Belongs to the EMP24/GP25L family.</text>
</comment>
<dbReference type="SUPFAM" id="SSF101576">
    <property type="entry name" value="Supernatant protein factor (SPF), C-terminal domain"/>
    <property type="match status" value="1"/>
</dbReference>
<evidence type="ECO:0000256" key="3">
    <source>
        <dbReference type="ARBA" id="ARBA00022692"/>
    </source>
</evidence>
<dbReference type="EMBL" id="PGCJ01000800">
    <property type="protein sequence ID" value="PLW20255.1"/>
    <property type="molecule type" value="Genomic_DNA"/>
</dbReference>
<reference evidence="10 11" key="1">
    <citation type="submission" date="2017-11" db="EMBL/GenBank/DDBJ databases">
        <title>De novo assembly and phasing of dikaryotic genomes from two isolates of Puccinia coronata f. sp. avenae, the causal agent of oat crown rust.</title>
        <authorList>
            <person name="Miller M.E."/>
            <person name="Zhang Y."/>
            <person name="Omidvar V."/>
            <person name="Sperschneider J."/>
            <person name="Schwessinger B."/>
            <person name="Raley C."/>
            <person name="Palmer J.M."/>
            <person name="Garnica D."/>
            <person name="Upadhyaya N."/>
            <person name="Rathjen J."/>
            <person name="Taylor J.M."/>
            <person name="Park R.F."/>
            <person name="Dodds P.N."/>
            <person name="Hirsch C.D."/>
            <person name="Kianian S.F."/>
            <person name="Figueroa M."/>
        </authorList>
    </citation>
    <scope>NUCLEOTIDE SEQUENCE [LARGE SCALE GENOMIC DNA]</scope>
    <source>
        <strain evidence="10">12NC29</strain>
    </source>
</reference>
<keyword evidence="5 8" id="KW-1133">Transmembrane helix</keyword>
<proteinExistence type="inferred from homology"/>
<keyword evidence="11" id="KW-1185">Reference proteome</keyword>
<keyword evidence="3 8" id="KW-0812">Transmembrane</keyword>
<dbReference type="Proteomes" id="UP000235388">
    <property type="component" value="Unassembled WGS sequence"/>
</dbReference>
<dbReference type="GO" id="GO:0012505">
    <property type="term" value="C:endomembrane system"/>
    <property type="evidence" value="ECO:0007669"/>
    <property type="project" value="UniProtKB-SubCell"/>
</dbReference>
<organism evidence="10 11">
    <name type="scientific">Puccinia coronata f. sp. avenae</name>
    <dbReference type="NCBI Taxonomy" id="200324"/>
    <lineage>
        <taxon>Eukaryota</taxon>
        <taxon>Fungi</taxon>
        <taxon>Dikarya</taxon>
        <taxon>Basidiomycota</taxon>
        <taxon>Pucciniomycotina</taxon>
        <taxon>Pucciniomycetes</taxon>
        <taxon>Pucciniales</taxon>
        <taxon>Pucciniaceae</taxon>
        <taxon>Puccinia</taxon>
    </lineage>
</organism>
<feature type="transmembrane region" description="Helical" evidence="8">
    <location>
        <begin position="191"/>
        <end position="213"/>
    </location>
</feature>
<evidence type="ECO:0000256" key="1">
    <source>
        <dbReference type="ARBA" id="ARBA00004479"/>
    </source>
</evidence>
<protein>
    <recommendedName>
        <fullName evidence="9">GOLD domain-containing protein</fullName>
    </recommendedName>
</protein>
<dbReference type="GO" id="GO:0016020">
    <property type="term" value="C:membrane"/>
    <property type="evidence" value="ECO:0007669"/>
    <property type="project" value="UniProtKB-SubCell"/>
</dbReference>
<keyword evidence="4" id="KW-0732">Signal</keyword>
<evidence type="ECO:0000259" key="9">
    <source>
        <dbReference type="PROSITE" id="PS50866"/>
    </source>
</evidence>
<dbReference type="InterPro" id="IPR009038">
    <property type="entry name" value="GOLD_dom"/>
</dbReference>
<name>A0A2N5T448_9BASI</name>
<evidence type="ECO:0000256" key="8">
    <source>
        <dbReference type="SAM" id="Phobius"/>
    </source>
</evidence>
<sequence length="444" mass="49957">MTSRMALTPSISAKYVSCVLLAIISSLYRPALVQASALTTTIPAGERHCFHVWVDKPKEKVGFYFAVQSGGSFDIDWTVTDPRDKIVIEGEKDRQGDFVFTANEIGEYSFCLNNDMSSFSDKIIDFDITVENEPRSSPPLKQTSVMEQSSSLEDSIYKLSGSLSNIQRTQKYFRTRENRNSATVKDTQNRIFYFNIGISLLLIGISFTQVWIVRKFFNSPGKQKWHTHQTYCNVYPSPLRRRAKEPCNNFANNKHPCEKGNNDVMQIVHDQRSQSSSTLTNAKVNKLESRIQPQSSDAQGLKPNQLVSDVYSLARCSPLSVSPSAHRSILTIVWLNQKGGGLKQFALGFEDNTVSTILKALYAFQALYYTCRPFETRAYGMGTAGSSRVVSYRAVHITTMEDDGNDPSAFNYQQHHHVGHHPSYPPTPCYTPTTDISTTLAIYR</sequence>
<dbReference type="AlphaFoldDB" id="A0A2N5T448"/>
<evidence type="ECO:0000256" key="4">
    <source>
        <dbReference type="ARBA" id="ARBA00022729"/>
    </source>
</evidence>
<keyword evidence="6 8" id="KW-0472">Membrane</keyword>
<dbReference type="InterPro" id="IPR015720">
    <property type="entry name" value="Emp24-like"/>
</dbReference>
<accession>A0A2N5T448</accession>
<dbReference type="PANTHER" id="PTHR22811">
    <property type="entry name" value="TRANSMEMBRANE EMP24 DOMAIN-CONTAINING PROTEIN"/>
    <property type="match status" value="1"/>
</dbReference>
<evidence type="ECO:0000256" key="2">
    <source>
        <dbReference type="ARBA" id="ARBA00007104"/>
    </source>
</evidence>
<evidence type="ECO:0000313" key="10">
    <source>
        <dbReference type="EMBL" id="PLW20255.1"/>
    </source>
</evidence>
<dbReference type="PROSITE" id="PS50866">
    <property type="entry name" value="GOLD"/>
    <property type="match status" value="1"/>
</dbReference>
<evidence type="ECO:0000313" key="11">
    <source>
        <dbReference type="Proteomes" id="UP000235388"/>
    </source>
</evidence>
<feature type="domain" description="GOLD" evidence="9">
    <location>
        <begin position="47"/>
        <end position="130"/>
    </location>
</feature>
<comment type="caution">
    <text evidence="10">The sequence shown here is derived from an EMBL/GenBank/DDBJ whole genome shotgun (WGS) entry which is preliminary data.</text>
</comment>
<evidence type="ECO:0000256" key="7">
    <source>
        <dbReference type="ARBA" id="ARBA00037847"/>
    </source>
</evidence>
<dbReference type="STRING" id="200324.A0A2N5T448"/>
<evidence type="ECO:0000256" key="5">
    <source>
        <dbReference type="ARBA" id="ARBA00022989"/>
    </source>
</evidence>